<evidence type="ECO:0000313" key="7">
    <source>
        <dbReference type="EMBL" id="RWS05991.1"/>
    </source>
</evidence>
<reference evidence="8 9" key="1">
    <citation type="journal article" date="2018" name="Gigascience">
        <title>Genomes of trombidid mites reveal novel predicted allergens and laterally-transferred genes associated with secondary metabolism.</title>
        <authorList>
            <person name="Dong X."/>
            <person name="Chaisiri K."/>
            <person name="Xia D."/>
            <person name="Armstrong S.D."/>
            <person name="Fang Y."/>
            <person name="Donnelly M.J."/>
            <person name="Kadowaki T."/>
            <person name="McGarry J.W."/>
            <person name="Darby A.C."/>
            <person name="Makepeace B.L."/>
        </authorList>
    </citation>
    <scope>NUCLEOTIDE SEQUENCE [LARGE SCALE GENOMIC DNA]</scope>
    <source>
        <strain evidence="8">UoL-WK</strain>
    </source>
</reference>
<feature type="transmembrane region" description="Helical" evidence="6">
    <location>
        <begin position="113"/>
        <end position="131"/>
    </location>
</feature>
<dbReference type="SUPFAM" id="SSF103473">
    <property type="entry name" value="MFS general substrate transporter"/>
    <property type="match status" value="1"/>
</dbReference>
<feature type="compositionally biased region" description="Basic and acidic residues" evidence="5">
    <location>
        <begin position="435"/>
        <end position="446"/>
    </location>
</feature>
<dbReference type="PANTHER" id="PTHR10924:SF4">
    <property type="entry name" value="GH15861P"/>
    <property type="match status" value="1"/>
</dbReference>
<feature type="transmembrane region" description="Helical" evidence="6">
    <location>
        <begin position="335"/>
        <end position="360"/>
    </location>
</feature>
<dbReference type="PANTHER" id="PTHR10924">
    <property type="entry name" value="MAJOR FACILITATOR SUPERFAMILY PROTEIN-RELATED"/>
    <property type="match status" value="1"/>
</dbReference>
<feature type="transmembrane region" description="Helical" evidence="6">
    <location>
        <begin position="59"/>
        <end position="78"/>
    </location>
</feature>
<name>A0A3S3RWY9_9ACAR</name>
<evidence type="ECO:0000313" key="9">
    <source>
        <dbReference type="Proteomes" id="UP000285301"/>
    </source>
</evidence>
<dbReference type="InterPro" id="IPR049680">
    <property type="entry name" value="FLVCR1-2_SLC49-like"/>
</dbReference>
<dbReference type="Pfam" id="PF07690">
    <property type="entry name" value="MFS_1"/>
    <property type="match status" value="1"/>
</dbReference>
<comment type="subcellular location">
    <subcellularLocation>
        <location evidence="1">Membrane</location>
        <topology evidence="1">Multi-pass membrane protein</topology>
    </subcellularLocation>
</comment>
<reference evidence="8" key="2">
    <citation type="submission" date="2018-11" db="EMBL/GenBank/DDBJ databases">
        <title>Trombidioid mite genomics.</title>
        <authorList>
            <person name="Dong X."/>
        </authorList>
    </citation>
    <scope>NUCLEOTIDE SEQUENCE</scope>
    <source>
        <strain evidence="8">UoL-WK</strain>
    </source>
</reference>
<feature type="transmembrane region" description="Helical" evidence="6">
    <location>
        <begin position="274"/>
        <end position="300"/>
    </location>
</feature>
<accession>A0A3S3RWY9</accession>
<feature type="transmembrane region" description="Helical" evidence="6">
    <location>
        <begin position="402"/>
        <end position="420"/>
    </location>
</feature>
<evidence type="ECO:0000256" key="2">
    <source>
        <dbReference type="ARBA" id="ARBA00022692"/>
    </source>
</evidence>
<organism evidence="8 9">
    <name type="scientific">Dinothrombium tinctorium</name>
    <dbReference type="NCBI Taxonomy" id="1965070"/>
    <lineage>
        <taxon>Eukaryota</taxon>
        <taxon>Metazoa</taxon>
        <taxon>Ecdysozoa</taxon>
        <taxon>Arthropoda</taxon>
        <taxon>Chelicerata</taxon>
        <taxon>Arachnida</taxon>
        <taxon>Acari</taxon>
        <taxon>Acariformes</taxon>
        <taxon>Trombidiformes</taxon>
        <taxon>Prostigmata</taxon>
        <taxon>Anystina</taxon>
        <taxon>Parasitengona</taxon>
        <taxon>Trombidioidea</taxon>
        <taxon>Trombidiidae</taxon>
        <taxon>Dinothrombium</taxon>
    </lineage>
</organism>
<feature type="transmembrane region" description="Helical" evidence="6">
    <location>
        <begin position="241"/>
        <end position="262"/>
    </location>
</feature>
<dbReference type="AlphaFoldDB" id="A0A3S3RWY9"/>
<dbReference type="EMBL" id="NCKU01004398">
    <property type="protein sequence ID" value="RWS05991.1"/>
    <property type="molecule type" value="Genomic_DNA"/>
</dbReference>
<gene>
    <name evidence="8" type="ORF">B4U79_16256</name>
    <name evidence="7" type="ORF">B4U79_16257</name>
</gene>
<dbReference type="InterPro" id="IPR011701">
    <property type="entry name" value="MFS"/>
</dbReference>
<feature type="region of interest" description="Disordered" evidence="5">
    <location>
        <begin position="435"/>
        <end position="458"/>
    </location>
</feature>
<protein>
    <submittedName>
        <fullName evidence="8">Feline leukemia virus subgroup C receptor-related protein 2-like protein</fullName>
    </submittedName>
</protein>
<feature type="transmembrane region" description="Helical" evidence="6">
    <location>
        <begin position="306"/>
        <end position="328"/>
    </location>
</feature>
<dbReference type="EMBL" id="NCKU01004397">
    <property type="protein sequence ID" value="RWS05996.1"/>
    <property type="molecule type" value="Genomic_DNA"/>
</dbReference>
<dbReference type="OrthoDB" id="422206at2759"/>
<dbReference type="Gene3D" id="1.20.1250.20">
    <property type="entry name" value="MFS general substrate transporter like domains"/>
    <property type="match status" value="1"/>
</dbReference>
<evidence type="ECO:0000256" key="5">
    <source>
        <dbReference type="SAM" id="MobiDB-lite"/>
    </source>
</evidence>
<feature type="transmembrane region" description="Helical" evidence="6">
    <location>
        <begin position="21"/>
        <end position="39"/>
    </location>
</feature>
<keyword evidence="9" id="KW-1185">Reference proteome</keyword>
<comment type="caution">
    <text evidence="8">The sequence shown here is derived from an EMBL/GenBank/DDBJ whole genome shotgun (WGS) entry which is preliminary data.</text>
</comment>
<evidence type="ECO:0000256" key="3">
    <source>
        <dbReference type="ARBA" id="ARBA00022989"/>
    </source>
</evidence>
<evidence type="ECO:0000313" key="8">
    <source>
        <dbReference type="EMBL" id="RWS05996.1"/>
    </source>
</evidence>
<dbReference type="GO" id="GO:0097037">
    <property type="term" value="P:heme export"/>
    <property type="evidence" value="ECO:0007669"/>
    <property type="project" value="TreeGrafter"/>
</dbReference>
<evidence type="ECO:0000256" key="1">
    <source>
        <dbReference type="ARBA" id="ARBA00004141"/>
    </source>
</evidence>
<dbReference type="GO" id="GO:0015232">
    <property type="term" value="F:heme transmembrane transporter activity"/>
    <property type="evidence" value="ECO:0007669"/>
    <property type="project" value="TreeGrafter"/>
</dbReference>
<keyword evidence="2 6" id="KW-0812">Transmembrane</keyword>
<keyword evidence="8" id="KW-0675">Receptor</keyword>
<dbReference type="GO" id="GO:0016020">
    <property type="term" value="C:membrane"/>
    <property type="evidence" value="ECO:0007669"/>
    <property type="project" value="UniProtKB-SubCell"/>
</dbReference>
<evidence type="ECO:0000256" key="4">
    <source>
        <dbReference type="ARBA" id="ARBA00023136"/>
    </source>
</evidence>
<keyword evidence="3 6" id="KW-1133">Transmembrane helix</keyword>
<dbReference type="InterPro" id="IPR036259">
    <property type="entry name" value="MFS_trans_sf"/>
</dbReference>
<feature type="transmembrane region" description="Helical" evidence="6">
    <location>
        <begin position="185"/>
        <end position="208"/>
    </location>
</feature>
<feature type="transmembrane region" description="Helical" evidence="6">
    <location>
        <begin position="151"/>
        <end position="173"/>
    </location>
</feature>
<dbReference type="Proteomes" id="UP000285301">
    <property type="component" value="Unassembled WGS sequence"/>
</dbReference>
<sequence>MTENDAVSGENQTFVYYKRRYLLALLLGLYTSTNIFQHFEYASISNVVSDYYGVSEQAVNWNALVYNVGAIVFIYLTMKCIERLGFSNSMVIGTAMNAFGTAIKLCAIKQNMFYLLLIGQLFPAFGCPFTFSLPPILGANWFKSEHVAGVIAFNFALNALVTASAFLMPSLIFNNLKSKTEISSALNSVSSTLAVIAFSVFIMTVLFVKEKPRTPPSLAEHLRIQNNIRPQLSSLWVNRNFILLVIIDSLVTSLVQAVPIVLNQMVFKQFAKSIANRIVTIAGLLAFLSEIPSTALISIICARYKQYKIILVSYCALLIMFLSVYTFGFYTSNEIIIYIFIFLSGFIYNAMFVIIFDFIIEATYPISENVTLNISICISGIPGLFLVPLMSEMIKKFGSASANVTLLVIVALQFALSLGVSNDLKRHRENLNGRSAKSADIERNDSSGENFEETPLIP</sequence>
<feature type="transmembrane region" description="Helical" evidence="6">
    <location>
        <begin position="372"/>
        <end position="390"/>
    </location>
</feature>
<evidence type="ECO:0000256" key="6">
    <source>
        <dbReference type="SAM" id="Phobius"/>
    </source>
</evidence>
<keyword evidence="4 6" id="KW-0472">Membrane</keyword>
<proteinExistence type="predicted"/>
<dbReference type="GO" id="GO:0020037">
    <property type="term" value="F:heme binding"/>
    <property type="evidence" value="ECO:0007669"/>
    <property type="project" value="TreeGrafter"/>
</dbReference>